<dbReference type="EMBL" id="JAEPRD010000003">
    <property type="protein sequence ID" value="KAG2213399.1"/>
    <property type="molecule type" value="Genomic_DNA"/>
</dbReference>
<evidence type="ECO:0000256" key="6">
    <source>
        <dbReference type="ARBA" id="ARBA00022729"/>
    </source>
</evidence>
<sequence>MKSSNWALSTIIFLIINGISASLIYWPSHSYSSSYQLSGSRASNVHITDCSSSDFVLHIHSVKISPEIVTAGGELTIEASGTLDEPVVPGASADVTVKLGVVKLLHKTFDICEELEKKKDEVELQCPIKDGYLTLTQKVTLPKEVPKAKFSVLVHAYTADEKRLACLQVMVDFRVHPSNRLLHMFEQNE</sequence>
<organism evidence="10 11">
    <name type="scientific">Mucor saturninus</name>
    <dbReference type="NCBI Taxonomy" id="64648"/>
    <lineage>
        <taxon>Eukaryota</taxon>
        <taxon>Fungi</taxon>
        <taxon>Fungi incertae sedis</taxon>
        <taxon>Mucoromycota</taxon>
        <taxon>Mucoromycotina</taxon>
        <taxon>Mucoromycetes</taxon>
        <taxon>Mucorales</taxon>
        <taxon>Mucorineae</taxon>
        <taxon>Mucoraceae</taxon>
        <taxon>Mucor</taxon>
    </lineage>
</organism>
<dbReference type="InterPro" id="IPR039670">
    <property type="entry name" value="NPC2-like"/>
</dbReference>
<keyword evidence="8" id="KW-0812">Transmembrane</keyword>
<comment type="caution">
    <text evidence="10">The sequence shown here is derived from an EMBL/GenBank/DDBJ whole genome shotgun (WGS) entry which is preliminary data.</text>
</comment>
<dbReference type="GO" id="GO:0015918">
    <property type="term" value="P:sterol transport"/>
    <property type="evidence" value="ECO:0007669"/>
    <property type="project" value="InterPro"/>
</dbReference>
<keyword evidence="6" id="KW-0732">Signal</keyword>
<comment type="function">
    <text evidence="1">Catalyzes the intermembrane transfer of phosphatidylglycerol and phosphatidylinositol.</text>
</comment>
<reference evidence="10" key="1">
    <citation type="submission" date="2020-12" db="EMBL/GenBank/DDBJ databases">
        <title>Metabolic potential, ecology and presence of endohyphal bacteria is reflected in genomic diversity of Mucoromycotina.</title>
        <authorList>
            <person name="Muszewska A."/>
            <person name="Okrasinska A."/>
            <person name="Steczkiewicz K."/>
            <person name="Drgas O."/>
            <person name="Orlowska M."/>
            <person name="Perlinska-Lenart U."/>
            <person name="Aleksandrzak-Piekarczyk T."/>
            <person name="Szatraj K."/>
            <person name="Zielenkiewicz U."/>
            <person name="Pilsyk S."/>
            <person name="Malc E."/>
            <person name="Mieczkowski P."/>
            <person name="Kruszewska J.S."/>
            <person name="Biernat P."/>
            <person name="Pawlowska J."/>
        </authorList>
    </citation>
    <scope>NUCLEOTIDE SEQUENCE</scope>
    <source>
        <strain evidence="10">WA0000017839</strain>
    </source>
</reference>
<dbReference type="PANTHER" id="PTHR11306:SF0">
    <property type="entry name" value="PHOSPHATIDYLGLYCEROL_PHOSPHATIDYLINOSITOL TRANSFER PROTEIN"/>
    <property type="match status" value="1"/>
</dbReference>
<feature type="domain" description="MD-2-related lipid-recognition" evidence="9">
    <location>
        <begin position="47"/>
        <end position="171"/>
    </location>
</feature>
<evidence type="ECO:0000256" key="4">
    <source>
        <dbReference type="ARBA" id="ARBA00016056"/>
    </source>
</evidence>
<keyword evidence="11" id="KW-1185">Reference proteome</keyword>
<dbReference type="InterPro" id="IPR003172">
    <property type="entry name" value="ML_dom"/>
</dbReference>
<dbReference type="OrthoDB" id="6409159at2759"/>
<proteinExistence type="inferred from homology"/>
<keyword evidence="7" id="KW-0445">Lipid transport</keyword>
<protein>
    <recommendedName>
        <fullName evidence="4">Phosphatidylglycerol/phosphatidylinositol transfer protein</fullName>
    </recommendedName>
</protein>
<gene>
    <name evidence="10" type="ORF">INT47_009072</name>
</gene>
<evidence type="ECO:0000256" key="5">
    <source>
        <dbReference type="ARBA" id="ARBA00022448"/>
    </source>
</evidence>
<comment type="similarity">
    <text evidence="2">Belongs to the NPC2 family.</text>
</comment>
<dbReference type="PANTHER" id="PTHR11306">
    <property type="entry name" value="NIEMANN PICK TYPE C2 PROTEIN NPC2-RELATED"/>
    <property type="match status" value="1"/>
</dbReference>
<dbReference type="AlphaFoldDB" id="A0A8H7VG87"/>
<evidence type="ECO:0000259" key="9">
    <source>
        <dbReference type="SMART" id="SM00737"/>
    </source>
</evidence>
<accession>A0A8H7VG87</accession>
<keyword evidence="8" id="KW-0472">Membrane</keyword>
<dbReference type="InterPro" id="IPR014756">
    <property type="entry name" value="Ig_E-set"/>
</dbReference>
<evidence type="ECO:0000313" key="10">
    <source>
        <dbReference type="EMBL" id="KAG2213399.1"/>
    </source>
</evidence>
<keyword evidence="5" id="KW-0813">Transport</keyword>
<keyword evidence="8" id="KW-1133">Transmembrane helix</keyword>
<evidence type="ECO:0000256" key="2">
    <source>
        <dbReference type="ARBA" id="ARBA00006370"/>
    </source>
</evidence>
<evidence type="ECO:0000313" key="11">
    <source>
        <dbReference type="Proteomes" id="UP000603453"/>
    </source>
</evidence>
<evidence type="ECO:0000256" key="7">
    <source>
        <dbReference type="ARBA" id="ARBA00023055"/>
    </source>
</evidence>
<comment type="subunit">
    <text evidence="3">Monomer.</text>
</comment>
<name>A0A8H7VG87_9FUNG</name>
<evidence type="ECO:0000256" key="1">
    <source>
        <dbReference type="ARBA" id="ARBA00002053"/>
    </source>
</evidence>
<dbReference type="Pfam" id="PF02221">
    <property type="entry name" value="E1_DerP2_DerF2"/>
    <property type="match status" value="1"/>
</dbReference>
<evidence type="ECO:0000256" key="3">
    <source>
        <dbReference type="ARBA" id="ARBA00011245"/>
    </source>
</evidence>
<evidence type="ECO:0000256" key="8">
    <source>
        <dbReference type="SAM" id="Phobius"/>
    </source>
</evidence>
<feature type="transmembrane region" description="Helical" evidence="8">
    <location>
        <begin position="6"/>
        <end position="26"/>
    </location>
</feature>
<dbReference type="Proteomes" id="UP000603453">
    <property type="component" value="Unassembled WGS sequence"/>
</dbReference>
<dbReference type="GO" id="GO:0032934">
    <property type="term" value="F:sterol binding"/>
    <property type="evidence" value="ECO:0007669"/>
    <property type="project" value="InterPro"/>
</dbReference>
<dbReference type="SMART" id="SM00737">
    <property type="entry name" value="ML"/>
    <property type="match status" value="1"/>
</dbReference>
<dbReference type="SUPFAM" id="SSF81296">
    <property type="entry name" value="E set domains"/>
    <property type="match status" value="1"/>
</dbReference>
<dbReference type="Gene3D" id="2.70.220.10">
    <property type="entry name" value="Ganglioside GM2 activator"/>
    <property type="match status" value="1"/>
</dbReference>
<dbReference type="InterPro" id="IPR036846">
    <property type="entry name" value="GM2-AP_sf"/>
</dbReference>